<accession>A0A165S0C2</accession>
<keyword evidence="1" id="KW-0812">Transmembrane</keyword>
<name>A0A165S0C2_9AGAM</name>
<evidence type="ECO:0000313" key="3">
    <source>
        <dbReference type="EMBL" id="KZT24499.1"/>
    </source>
</evidence>
<protein>
    <submittedName>
        <fullName evidence="3">Uncharacterized protein</fullName>
    </submittedName>
</protein>
<proteinExistence type="predicted"/>
<keyword evidence="2" id="KW-0732">Signal</keyword>
<gene>
    <name evidence="3" type="ORF">NEOLEDRAFT_422299</name>
</gene>
<feature type="transmembrane region" description="Helical" evidence="1">
    <location>
        <begin position="31"/>
        <end position="58"/>
    </location>
</feature>
<evidence type="ECO:0000256" key="1">
    <source>
        <dbReference type="SAM" id="Phobius"/>
    </source>
</evidence>
<dbReference type="EMBL" id="KV425577">
    <property type="protein sequence ID" value="KZT24499.1"/>
    <property type="molecule type" value="Genomic_DNA"/>
</dbReference>
<evidence type="ECO:0000256" key="2">
    <source>
        <dbReference type="SAM" id="SignalP"/>
    </source>
</evidence>
<reference evidence="3 4" key="1">
    <citation type="journal article" date="2016" name="Mol. Biol. Evol.">
        <title>Comparative Genomics of Early-Diverging Mushroom-Forming Fungi Provides Insights into the Origins of Lignocellulose Decay Capabilities.</title>
        <authorList>
            <person name="Nagy L.G."/>
            <person name="Riley R."/>
            <person name="Tritt A."/>
            <person name="Adam C."/>
            <person name="Daum C."/>
            <person name="Floudas D."/>
            <person name="Sun H."/>
            <person name="Yadav J.S."/>
            <person name="Pangilinan J."/>
            <person name="Larsson K.H."/>
            <person name="Matsuura K."/>
            <person name="Barry K."/>
            <person name="Labutti K."/>
            <person name="Kuo R."/>
            <person name="Ohm R.A."/>
            <person name="Bhattacharya S.S."/>
            <person name="Shirouzu T."/>
            <person name="Yoshinaga Y."/>
            <person name="Martin F.M."/>
            <person name="Grigoriev I.V."/>
            <person name="Hibbett D.S."/>
        </authorList>
    </citation>
    <scope>NUCLEOTIDE SEQUENCE [LARGE SCALE GENOMIC DNA]</scope>
    <source>
        <strain evidence="3 4">HHB14362 ss-1</strain>
    </source>
</reference>
<keyword evidence="1" id="KW-0472">Membrane</keyword>
<organism evidence="3 4">
    <name type="scientific">Neolentinus lepideus HHB14362 ss-1</name>
    <dbReference type="NCBI Taxonomy" id="1314782"/>
    <lineage>
        <taxon>Eukaryota</taxon>
        <taxon>Fungi</taxon>
        <taxon>Dikarya</taxon>
        <taxon>Basidiomycota</taxon>
        <taxon>Agaricomycotina</taxon>
        <taxon>Agaricomycetes</taxon>
        <taxon>Gloeophyllales</taxon>
        <taxon>Gloeophyllaceae</taxon>
        <taxon>Neolentinus</taxon>
    </lineage>
</organism>
<sequence>MLFILFVVMSLACLLSSSFHPHDFLPHPAFLFINLGSACCSCLYQLAYLVIASAYWIVGSSSSLYRRKRCLEPFVIVIVASRPIGWHTVRNDRFQYKFWAIALGGSYLLS</sequence>
<dbReference type="InParanoid" id="A0A165S0C2"/>
<keyword evidence="4" id="KW-1185">Reference proteome</keyword>
<keyword evidence="1" id="KW-1133">Transmembrane helix</keyword>
<dbReference type="Proteomes" id="UP000076761">
    <property type="component" value="Unassembled WGS sequence"/>
</dbReference>
<feature type="signal peptide" evidence="2">
    <location>
        <begin position="1"/>
        <end position="17"/>
    </location>
</feature>
<dbReference type="AlphaFoldDB" id="A0A165S0C2"/>
<feature type="chain" id="PRO_5007866306" evidence="2">
    <location>
        <begin position="18"/>
        <end position="110"/>
    </location>
</feature>
<evidence type="ECO:0000313" key="4">
    <source>
        <dbReference type="Proteomes" id="UP000076761"/>
    </source>
</evidence>